<keyword evidence="1" id="KW-0805">Transcription regulation</keyword>
<accession>A0A366ID45</accession>
<evidence type="ECO:0000259" key="5">
    <source>
        <dbReference type="PROSITE" id="PS51078"/>
    </source>
</evidence>
<dbReference type="InterPro" id="IPR036390">
    <property type="entry name" value="WH_DNA-bd_sf"/>
</dbReference>
<dbReference type="EMBL" id="QNSB01000015">
    <property type="protein sequence ID" value="RBP68807.1"/>
    <property type="molecule type" value="Genomic_DNA"/>
</dbReference>
<dbReference type="PROSITE" id="PS51078">
    <property type="entry name" value="ICLR_ED"/>
    <property type="match status" value="1"/>
</dbReference>
<evidence type="ECO:0000256" key="1">
    <source>
        <dbReference type="ARBA" id="ARBA00023015"/>
    </source>
</evidence>
<sequence length="250" mass="26285">MAAENSGRVQSLERAIGLLRAVATGGEKGVTIAEAADACGINRATAWRLFATLDHHEFVCRDRSTGRYAIGPGIARLAGRSESDLLVGRCRPVLERLSSLTGETASLAVSLPEGLTYVDEVVPESVIAVRWVGRRVSLYATSAGKAMLAWMGQSEIAAVLDAPLTGHTGATHTDRRALLDELETIRSRGYGQAAGELESGVNGVSAAILDADDRPIGIISVWGPADRLPETEFAALGELVVAAAAELRPD</sequence>
<dbReference type="SMART" id="SM00346">
    <property type="entry name" value="HTH_ICLR"/>
    <property type="match status" value="1"/>
</dbReference>
<dbReference type="InterPro" id="IPR036388">
    <property type="entry name" value="WH-like_DNA-bd_sf"/>
</dbReference>
<evidence type="ECO:0000313" key="7">
    <source>
        <dbReference type="Proteomes" id="UP000253509"/>
    </source>
</evidence>
<dbReference type="Pfam" id="PF09339">
    <property type="entry name" value="HTH_IclR"/>
    <property type="match status" value="1"/>
</dbReference>
<dbReference type="GO" id="GO:0003700">
    <property type="term" value="F:DNA-binding transcription factor activity"/>
    <property type="evidence" value="ECO:0007669"/>
    <property type="project" value="TreeGrafter"/>
</dbReference>
<evidence type="ECO:0000256" key="2">
    <source>
        <dbReference type="ARBA" id="ARBA00023125"/>
    </source>
</evidence>
<gene>
    <name evidence="6" type="ORF">DFO65_11584</name>
</gene>
<feature type="domain" description="HTH iclR-type" evidence="4">
    <location>
        <begin position="9"/>
        <end position="72"/>
    </location>
</feature>
<evidence type="ECO:0000313" key="6">
    <source>
        <dbReference type="EMBL" id="RBP68807.1"/>
    </source>
</evidence>
<proteinExistence type="predicted"/>
<dbReference type="InterPro" id="IPR014757">
    <property type="entry name" value="Tscrpt_reg_IclR_C"/>
</dbReference>
<feature type="domain" description="IclR-ED" evidence="5">
    <location>
        <begin position="73"/>
        <end position="250"/>
    </location>
</feature>
<evidence type="ECO:0000259" key="4">
    <source>
        <dbReference type="PROSITE" id="PS51077"/>
    </source>
</evidence>
<dbReference type="Gene3D" id="1.10.10.10">
    <property type="entry name" value="Winged helix-like DNA-binding domain superfamily/Winged helix DNA-binding domain"/>
    <property type="match status" value="1"/>
</dbReference>
<reference evidence="6 7" key="1">
    <citation type="submission" date="2018-06" db="EMBL/GenBank/DDBJ databases">
        <title>Freshwater and sediment microbial communities from various areas in North America, analyzing microbe dynamics in response to fracking.</title>
        <authorList>
            <person name="Lamendella R."/>
        </authorList>
    </citation>
    <scope>NUCLEOTIDE SEQUENCE [LARGE SCALE GENOMIC DNA]</scope>
    <source>
        <strain evidence="6 7">3b_TX</strain>
    </source>
</reference>
<organism evidence="6 7">
    <name type="scientific">Brevibacterium celere</name>
    <dbReference type="NCBI Taxonomy" id="225845"/>
    <lineage>
        <taxon>Bacteria</taxon>
        <taxon>Bacillati</taxon>
        <taxon>Actinomycetota</taxon>
        <taxon>Actinomycetes</taxon>
        <taxon>Micrococcales</taxon>
        <taxon>Brevibacteriaceae</taxon>
        <taxon>Brevibacterium</taxon>
    </lineage>
</organism>
<dbReference type="GO" id="GO:0003677">
    <property type="term" value="F:DNA binding"/>
    <property type="evidence" value="ECO:0007669"/>
    <property type="project" value="UniProtKB-KW"/>
</dbReference>
<dbReference type="GO" id="GO:0045892">
    <property type="term" value="P:negative regulation of DNA-templated transcription"/>
    <property type="evidence" value="ECO:0007669"/>
    <property type="project" value="TreeGrafter"/>
</dbReference>
<dbReference type="AlphaFoldDB" id="A0A366ID45"/>
<dbReference type="PANTHER" id="PTHR30136:SF24">
    <property type="entry name" value="HTH-TYPE TRANSCRIPTIONAL REPRESSOR ALLR"/>
    <property type="match status" value="1"/>
</dbReference>
<dbReference type="PANTHER" id="PTHR30136">
    <property type="entry name" value="HELIX-TURN-HELIX TRANSCRIPTIONAL REGULATOR, ICLR FAMILY"/>
    <property type="match status" value="1"/>
</dbReference>
<dbReference type="InterPro" id="IPR005471">
    <property type="entry name" value="Tscrpt_reg_IclR_N"/>
</dbReference>
<dbReference type="RefSeq" id="WP_113905472.1">
    <property type="nucleotide sequence ID" value="NZ_QNSB01000015.1"/>
</dbReference>
<dbReference type="Proteomes" id="UP000253509">
    <property type="component" value="Unassembled WGS sequence"/>
</dbReference>
<dbReference type="InterPro" id="IPR050707">
    <property type="entry name" value="HTH_MetabolicPath_Reg"/>
</dbReference>
<keyword evidence="2" id="KW-0238">DNA-binding</keyword>
<dbReference type="Pfam" id="PF01614">
    <property type="entry name" value="IclR_C"/>
    <property type="match status" value="1"/>
</dbReference>
<evidence type="ECO:0000256" key="3">
    <source>
        <dbReference type="ARBA" id="ARBA00023163"/>
    </source>
</evidence>
<comment type="caution">
    <text evidence="6">The sequence shown here is derived from an EMBL/GenBank/DDBJ whole genome shotgun (WGS) entry which is preliminary data.</text>
</comment>
<dbReference type="InterPro" id="IPR029016">
    <property type="entry name" value="GAF-like_dom_sf"/>
</dbReference>
<name>A0A366ID45_9MICO</name>
<dbReference type="Gene3D" id="3.30.450.40">
    <property type="match status" value="1"/>
</dbReference>
<keyword evidence="7" id="KW-1185">Reference proteome</keyword>
<dbReference type="SUPFAM" id="SSF46785">
    <property type="entry name" value="Winged helix' DNA-binding domain"/>
    <property type="match status" value="1"/>
</dbReference>
<protein>
    <submittedName>
        <fullName evidence="6">IclR family transcriptional regulator</fullName>
    </submittedName>
</protein>
<dbReference type="PROSITE" id="PS51077">
    <property type="entry name" value="HTH_ICLR"/>
    <property type="match status" value="1"/>
</dbReference>
<dbReference type="SUPFAM" id="SSF55781">
    <property type="entry name" value="GAF domain-like"/>
    <property type="match status" value="1"/>
</dbReference>
<keyword evidence="3" id="KW-0804">Transcription</keyword>